<dbReference type="InterPro" id="IPR008949">
    <property type="entry name" value="Isoprenoid_synthase_dom_sf"/>
</dbReference>
<evidence type="ECO:0000256" key="1">
    <source>
        <dbReference type="ARBA" id="ARBA00001946"/>
    </source>
</evidence>
<accession>A0A9X2KIN3</accession>
<dbReference type="Proteomes" id="UP001139502">
    <property type="component" value="Unassembled WGS sequence"/>
</dbReference>
<dbReference type="GO" id="GO:0004659">
    <property type="term" value="F:prenyltransferase activity"/>
    <property type="evidence" value="ECO:0007669"/>
    <property type="project" value="InterPro"/>
</dbReference>
<organism evidence="7 8">
    <name type="scientific">Rothia santali</name>
    <dbReference type="NCBI Taxonomy" id="2949643"/>
    <lineage>
        <taxon>Bacteria</taxon>
        <taxon>Bacillati</taxon>
        <taxon>Actinomycetota</taxon>
        <taxon>Actinomycetes</taxon>
        <taxon>Micrococcales</taxon>
        <taxon>Micrococcaceae</taxon>
        <taxon>Rothia</taxon>
    </lineage>
</organism>
<keyword evidence="3 6" id="KW-0808">Transferase</keyword>
<dbReference type="CDD" id="cd00685">
    <property type="entry name" value="Trans_IPPS_HT"/>
    <property type="match status" value="1"/>
</dbReference>
<protein>
    <submittedName>
        <fullName evidence="7">Polyprenyl synthetase family protein</fullName>
    </submittedName>
</protein>
<dbReference type="GO" id="GO:0008299">
    <property type="term" value="P:isoprenoid biosynthetic process"/>
    <property type="evidence" value="ECO:0007669"/>
    <property type="project" value="InterPro"/>
</dbReference>
<dbReference type="AlphaFoldDB" id="A0A9X2KIN3"/>
<keyword evidence="4" id="KW-0479">Metal-binding</keyword>
<evidence type="ECO:0000256" key="2">
    <source>
        <dbReference type="ARBA" id="ARBA00006706"/>
    </source>
</evidence>
<reference evidence="7" key="1">
    <citation type="submission" date="2022-06" db="EMBL/GenBank/DDBJ databases">
        <title>Rothia sp. isolated from sandalwood seedling.</title>
        <authorList>
            <person name="Tuikhar N."/>
            <person name="Kirdat K."/>
            <person name="Thorat V."/>
            <person name="Swetha P."/>
            <person name="Padma S."/>
            <person name="Sundararaj R."/>
            <person name="Yadav A."/>
        </authorList>
    </citation>
    <scope>NUCLEOTIDE SEQUENCE</scope>
    <source>
        <strain evidence="7">AR01</strain>
    </source>
</reference>
<dbReference type="SUPFAM" id="SSF48576">
    <property type="entry name" value="Terpenoid synthases"/>
    <property type="match status" value="1"/>
</dbReference>
<dbReference type="InterPro" id="IPR000092">
    <property type="entry name" value="Polyprenyl_synt"/>
</dbReference>
<name>A0A9X2KIN3_9MICC</name>
<evidence type="ECO:0000313" key="8">
    <source>
        <dbReference type="Proteomes" id="UP001139502"/>
    </source>
</evidence>
<dbReference type="InterPro" id="IPR033749">
    <property type="entry name" value="Polyprenyl_synt_CS"/>
</dbReference>
<dbReference type="SFLD" id="SFLDS00005">
    <property type="entry name" value="Isoprenoid_Synthase_Type_I"/>
    <property type="match status" value="1"/>
</dbReference>
<proteinExistence type="inferred from homology"/>
<keyword evidence="8" id="KW-1185">Reference proteome</keyword>
<dbReference type="EMBL" id="JANAFB010000050">
    <property type="protein sequence ID" value="MCP3427072.1"/>
    <property type="molecule type" value="Genomic_DNA"/>
</dbReference>
<evidence type="ECO:0000256" key="6">
    <source>
        <dbReference type="RuleBase" id="RU004466"/>
    </source>
</evidence>
<evidence type="ECO:0000256" key="5">
    <source>
        <dbReference type="ARBA" id="ARBA00022842"/>
    </source>
</evidence>
<evidence type="ECO:0000256" key="4">
    <source>
        <dbReference type="ARBA" id="ARBA00022723"/>
    </source>
</evidence>
<evidence type="ECO:0000256" key="3">
    <source>
        <dbReference type="ARBA" id="ARBA00022679"/>
    </source>
</evidence>
<comment type="similarity">
    <text evidence="2 6">Belongs to the FPP/GGPP synthase family.</text>
</comment>
<keyword evidence="5" id="KW-0460">Magnesium</keyword>
<dbReference type="SFLD" id="SFLDG01017">
    <property type="entry name" value="Polyprenyl_Transferase_Like"/>
    <property type="match status" value="1"/>
</dbReference>
<dbReference type="PANTHER" id="PTHR12001">
    <property type="entry name" value="GERANYLGERANYL PYROPHOSPHATE SYNTHASE"/>
    <property type="match status" value="1"/>
</dbReference>
<dbReference type="PROSITE" id="PS00444">
    <property type="entry name" value="POLYPRENYL_SYNTHASE_2"/>
    <property type="match status" value="1"/>
</dbReference>
<comment type="cofactor">
    <cofactor evidence="1">
        <name>Mg(2+)</name>
        <dbReference type="ChEBI" id="CHEBI:18420"/>
    </cofactor>
</comment>
<dbReference type="Pfam" id="PF00348">
    <property type="entry name" value="polyprenyl_synt"/>
    <property type="match status" value="1"/>
</dbReference>
<dbReference type="PANTHER" id="PTHR12001:SF69">
    <property type="entry name" value="ALL TRANS-POLYPRENYL-DIPHOSPHATE SYNTHASE PDSS1"/>
    <property type="match status" value="1"/>
</dbReference>
<gene>
    <name evidence="7" type="ORF">NBM05_13890</name>
</gene>
<evidence type="ECO:0000313" key="7">
    <source>
        <dbReference type="EMBL" id="MCP3427072.1"/>
    </source>
</evidence>
<dbReference type="Gene3D" id="1.10.600.10">
    <property type="entry name" value="Farnesyl Diphosphate Synthase"/>
    <property type="match status" value="1"/>
</dbReference>
<dbReference type="RefSeq" id="WP_254168695.1">
    <property type="nucleotide sequence ID" value="NZ_JANAFB010000050.1"/>
</dbReference>
<comment type="caution">
    <text evidence="7">The sequence shown here is derived from an EMBL/GenBank/DDBJ whole genome shotgun (WGS) entry which is preliminary data.</text>
</comment>
<sequence length="335" mass="35660">MTLPAGFELIARDEELGPKILQGLGEVEERLDRAMRYTDALADVAARHLLEAGGKRVRPLLALLAAEASGGINDDVLQAGVVTELTHLATLYHDDVMDDATKRRGTDAAHTIWGNSVAILTGDLIFSRASLIVSELGARPLAIQARTFERLVLGQLHETSGPGTDEDLLAHYIKVIEGKTGSLIAAACEYGSHLAGASEETVQILIRYGELVGVAFQLADDVIDVTADDAVSGKTPGTDLREGVPTLPTILVRQAALDGDEAAQRVVELMDADLASDEALDRAVRALAAHPATSTAWNIAYRWADDAIEAISPLPDSTVKRALESFAHAVVHRDA</sequence>
<dbReference type="GO" id="GO:0046872">
    <property type="term" value="F:metal ion binding"/>
    <property type="evidence" value="ECO:0007669"/>
    <property type="project" value="UniProtKB-KW"/>
</dbReference>